<evidence type="ECO:0000256" key="20">
    <source>
        <dbReference type="ARBA" id="ARBA00023125"/>
    </source>
</evidence>
<evidence type="ECO:0000256" key="24">
    <source>
        <dbReference type="ARBA" id="ARBA00024164"/>
    </source>
</evidence>
<dbReference type="SMART" id="SM01335">
    <property type="entry name" value="PADR1"/>
    <property type="match status" value="1"/>
</dbReference>
<feature type="region of interest" description="Disordered" evidence="32">
    <location>
        <begin position="928"/>
        <end position="950"/>
    </location>
</feature>
<dbReference type="PANTHER" id="PTHR10459">
    <property type="entry name" value="DNA LIGASE"/>
    <property type="match status" value="1"/>
</dbReference>
<comment type="catalytic activity">
    <reaction evidence="27">
        <text>L-histidyl-[protein] + NAD(+) = N(tele)-(ADP-D-ribosyl)-L-histidyl-[protein] + nicotinamide + H(+)</text>
        <dbReference type="Rhea" id="RHEA:72071"/>
        <dbReference type="Rhea" id="RHEA-COMP:9745"/>
        <dbReference type="Rhea" id="RHEA-COMP:18085"/>
        <dbReference type="ChEBI" id="CHEBI:15378"/>
        <dbReference type="ChEBI" id="CHEBI:17154"/>
        <dbReference type="ChEBI" id="CHEBI:29979"/>
        <dbReference type="ChEBI" id="CHEBI:57540"/>
        <dbReference type="ChEBI" id="CHEBI:191398"/>
    </reaction>
    <physiologicalReaction direction="left-to-right" evidence="27">
        <dbReference type="Rhea" id="RHEA:72072"/>
    </physiologicalReaction>
</comment>
<evidence type="ECO:0000256" key="29">
    <source>
        <dbReference type="ARBA" id="ARBA00048575"/>
    </source>
</evidence>
<keyword evidence="9 30" id="KW-0328">Glycosyltransferase</keyword>
<evidence type="ECO:0000256" key="16">
    <source>
        <dbReference type="ARBA" id="ARBA00022833"/>
    </source>
</evidence>
<evidence type="ECO:0000256" key="27">
    <source>
        <dbReference type="ARBA" id="ARBA00048241"/>
    </source>
</evidence>
<dbReference type="InterPro" id="IPR049296">
    <property type="entry name" value="PARP1-like_PADR1_N"/>
</dbReference>
<feature type="domain" description="PARP-type" evidence="33">
    <location>
        <begin position="112"/>
        <end position="202"/>
    </location>
</feature>
<evidence type="ECO:0000256" key="2">
    <source>
        <dbReference type="ARBA" id="ARBA00004514"/>
    </source>
</evidence>
<dbReference type="Gene3D" id="2.20.25.630">
    <property type="match status" value="1"/>
</dbReference>
<dbReference type="PROSITE" id="PS51977">
    <property type="entry name" value="WGR"/>
    <property type="match status" value="1"/>
</dbReference>
<dbReference type="GeneID" id="100370595"/>
<dbReference type="PROSITE" id="PS50172">
    <property type="entry name" value="BRCT"/>
    <property type="match status" value="1"/>
</dbReference>
<evidence type="ECO:0000259" key="33">
    <source>
        <dbReference type="PROSITE" id="PS50064"/>
    </source>
</evidence>
<evidence type="ECO:0000256" key="15">
    <source>
        <dbReference type="ARBA" id="ARBA00022771"/>
    </source>
</evidence>
<dbReference type="InterPro" id="IPR012982">
    <property type="entry name" value="PARP1-like_PADR1_Zn_ribbon"/>
</dbReference>
<evidence type="ECO:0000256" key="21">
    <source>
        <dbReference type="ARBA" id="ARBA00023163"/>
    </source>
</evidence>
<evidence type="ECO:0000256" key="7">
    <source>
        <dbReference type="ARBA" id="ARBA00022533"/>
    </source>
</evidence>
<evidence type="ECO:0000256" key="11">
    <source>
        <dbReference type="ARBA" id="ARBA00022695"/>
    </source>
</evidence>
<evidence type="ECO:0000256" key="23">
    <source>
        <dbReference type="ARBA" id="ARBA00024159"/>
    </source>
</evidence>
<dbReference type="InterPro" id="IPR036616">
    <property type="entry name" value="Poly(ADP-ribose)pol_reg_dom_sf"/>
</dbReference>
<dbReference type="PANTHER" id="PTHR10459:SF112">
    <property type="entry name" value="POLY [ADP-RIBOSE] POLYMERASE 1"/>
    <property type="match status" value="1"/>
</dbReference>
<dbReference type="CDD" id="cd17747">
    <property type="entry name" value="BRCT_PARP1"/>
    <property type="match status" value="1"/>
</dbReference>
<reference evidence="39" key="1">
    <citation type="submission" date="2025-08" db="UniProtKB">
        <authorList>
            <consortium name="RefSeq"/>
        </authorList>
    </citation>
    <scope>IDENTIFICATION</scope>
    <source>
        <tissue evidence="39">Testes</tissue>
    </source>
</reference>
<keyword evidence="6" id="KW-1017">Isopeptide bond</keyword>
<dbReference type="EC" id="2.4.2.30" evidence="30"/>
<dbReference type="Pfam" id="PF00644">
    <property type="entry name" value="PARP"/>
    <property type="match status" value="1"/>
</dbReference>
<keyword evidence="15" id="KW-0863">Zinc-finger</keyword>
<keyword evidence="8" id="KW-0399">Innate immunity</keyword>
<keyword evidence="14" id="KW-0013">ADP-ribosylation</keyword>
<evidence type="ECO:0000256" key="19">
    <source>
        <dbReference type="ARBA" id="ARBA00023027"/>
    </source>
</evidence>
<dbReference type="CDD" id="cd01437">
    <property type="entry name" value="parp_like"/>
    <property type="match status" value="1"/>
</dbReference>
<keyword evidence="19 30" id="KW-0520">NAD</keyword>
<evidence type="ECO:0000259" key="35">
    <source>
        <dbReference type="PROSITE" id="PS51059"/>
    </source>
</evidence>
<evidence type="ECO:0000256" key="14">
    <source>
        <dbReference type="ARBA" id="ARBA00022765"/>
    </source>
</evidence>
<keyword evidence="20 30" id="KW-0238">DNA-binding</keyword>
<comment type="subcellular location">
    <subcellularLocation>
        <location evidence="1">Chromosome</location>
    </subcellularLocation>
    <subcellularLocation>
        <location evidence="2">Cytoplasm</location>
        <location evidence="2">Cytosol</location>
    </subcellularLocation>
    <subcellularLocation>
        <location evidence="3">Nucleus</location>
        <location evidence="3">Nucleolus</location>
    </subcellularLocation>
</comment>
<dbReference type="InterPro" id="IPR036957">
    <property type="entry name" value="Znf_PARP_sf"/>
</dbReference>
<keyword evidence="4" id="KW-0158">Chromosome</keyword>
<evidence type="ECO:0000256" key="13">
    <source>
        <dbReference type="ARBA" id="ARBA00022737"/>
    </source>
</evidence>
<dbReference type="Pfam" id="PF21728">
    <property type="entry name" value="PADR1_N"/>
    <property type="match status" value="1"/>
</dbReference>
<dbReference type="InterPro" id="IPR036420">
    <property type="entry name" value="BRCT_dom_sf"/>
</dbReference>
<keyword evidence="10 30" id="KW-0808">Transferase</keyword>
<dbReference type="PROSITE" id="PS50064">
    <property type="entry name" value="ZF_PARP_2"/>
    <property type="match status" value="2"/>
</dbReference>
<evidence type="ECO:0000259" key="36">
    <source>
        <dbReference type="PROSITE" id="PS51060"/>
    </source>
</evidence>
<dbReference type="InterPro" id="IPR001357">
    <property type="entry name" value="BRCT_dom"/>
</dbReference>
<dbReference type="PROSITE" id="PS51060">
    <property type="entry name" value="PARP_ALPHA_HD"/>
    <property type="match status" value="1"/>
</dbReference>
<evidence type="ECO:0000259" key="37">
    <source>
        <dbReference type="PROSITE" id="PS51977"/>
    </source>
</evidence>
<evidence type="ECO:0000256" key="25">
    <source>
        <dbReference type="ARBA" id="ARBA00024347"/>
    </source>
</evidence>
<evidence type="ECO:0000256" key="26">
    <source>
        <dbReference type="ARBA" id="ARBA00033987"/>
    </source>
</evidence>
<dbReference type="PROSITE" id="PS00347">
    <property type="entry name" value="ZF_PARP_1"/>
    <property type="match status" value="2"/>
</dbReference>
<dbReference type="SUPFAM" id="SSF57716">
    <property type="entry name" value="Glucocorticoid receptor-like (DNA-binding domain)"/>
    <property type="match status" value="2"/>
</dbReference>
<keyword evidence="17" id="KW-0391">Immunity</keyword>
<comment type="similarity">
    <text evidence="25">Belongs to the ARTD/PARP family.</text>
</comment>
<dbReference type="Gene3D" id="3.40.50.10190">
    <property type="entry name" value="BRCT domain"/>
    <property type="match status" value="1"/>
</dbReference>
<dbReference type="InterPro" id="IPR008893">
    <property type="entry name" value="WGR_domain"/>
</dbReference>
<keyword evidence="16 30" id="KW-0862">Zinc</keyword>
<dbReference type="PIRSF" id="PIRSF000489">
    <property type="entry name" value="NAD_ADPRT"/>
    <property type="match status" value="1"/>
</dbReference>
<dbReference type="SUPFAM" id="SSF56399">
    <property type="entry name" value="ADP-ribosylation"/>
    <property type="match status" value="1"/>
</dbReference>
<dbReference type="Pfam" id="PF05406">
    <property type="entry name" value="WGR"/>
    <property type="match status" value="1"/>
</dbReference>
<dbReference type="InterPro" id="IPR012317">
    <property type="entry name" value="Poly(ADP-ribose)pol_cat_dom"/>
</dbReference>
<feature type="domain" description="PARP alpha-helical" evidence="36">
    <location>
        <begin position="654"/>
        <end position="772"/>
    </location>
</feature>
<dbReference type="SUPFAM" id="SSF142921">
    <property type="entry name" value="WGR domain-like"/>
    <property type="match status" value="1"/>
</dbReference>
<dbReference type="Pfam" id="PF08063">
    <property type="entry name" value="Zn_ribbon_PADR1"/>
    <property type="match status" value="1"/>
</dbReference>
<evidence type="ECO:0000256" key="32">
    <source>
        <dbReference type="SAM" id="MobiDB-lite"/>
    </source>
</evidence>
<dbReference type="Pfam" id="PF02877">
    <property type="entry name" value="PARP_reg"/>
    <property type="match status" value="1"/>
</dbReference>
<keyword evidence="13" id="KW-0677">Repeat</keyword>
<evidence type="ECO:0000313" key="39">
    <source>
        <dbReference type="RefSeq" id="XP_006812383.1"/>
    </source>
</evidence>
<dbReference type="Pfam" id="PF00533">
    <property type="entry name" value="BRCT"/>
    <property type="match status" value="1"/>
</dbReference>
<keyword evidence="21" id="KW-0804">Transcription</keyword>
<keyword evidence="18" id="KW-0805">Transcription regulation</keyword>
<evidence type="ECO:0000256" key="17">
    <source>
        <dbReference type="ARBA" id="ARBA00022859"/>
    </source>
</evidence>
<comment type="catalytic activity">
    <reaction evidence="28">
        <text>L-tyrosyl-[protein] + NAD(+) = O-(ADP-D-ribosyl)-L-tyrosyl-[protein] + nicotinamide + H(+)</text>
        <dbReference type="Rhea" id="RHEA:58236"/>
        <dbReference type="Rhea" id="RHEA-COMP:10136"/>
        <dbReference type="Rhea" id="RHEA-COMP:15092"/>
        <dbReference type="ChEBI" id="CHEBI:15378"/>
        <dbReference type="ChEBI" id="CHEBI:17154"/>
        <dbReference type="ChEBI" id="CHEBI:46858"/>
        <dbReference type="ChEBI" id="CHEBI:57540"/>
        <dbReference type="ChEBI" id="CHEBI:142557"/>
    </reaction>
    <physiologicalReaction direction="left-to-right" evidence="28">
        <dbReference type="Rhea" id="RHEA:58237"/>
    </physiologicalReaction>
</comment>
<gene>
    <name evidence="39" type="primary">LOC100370595</name>
</gene>
<comment type="catalytic activity">
    <reaction evidence="23">
        <text>L-glutamyl-[protein] + NAD(+) = 5-O-(ADP-D-ribosyl)-L-glutamyl-[protein] + nicotinamide</text>
        <dbReference type="Rhea" id="RHEA:58224"/>
        <dbReference type="Rhea" id="RHEA-COMP:10208"/>
        <dbReference type="Rhea" id="RHEA-COMP:15089"/>
        <dbReference type="ChEBI" id="CHEBI:17154"/>
        <dbReference type="ChEBI" id="CHEBI:29973"/>
        <dbReference type="ChEBI" id="CHEBI:57540"/>
        <dbReference type="ChEBI" id="CHEBI:142540"/>
    </reaction>
    <physiologicalReaction direction="left-to-right" evidence="23">
        <dbReference type="Rhea" id="RHEA:58225"/>
    </physiologicalReaction>
</comment>
<keyword evidence="22 30" id="KW-0539">Nucleus</keyword>
<evidence type="ECO:0000256" key="8">
    <source>
        <dbReference type="ARBA" id="ARBA00022588"/>
    </source>
</evidence>
<evidence type="ECO:0000256" key="31">
    <source>
        <dbReference type="RuleBase" id="RU362114"/>
    </source>
</evidence>
<dbReference type="SMART" id="SM01336">
    <property type="entry name" value="zf-PARP"/>
    <property type="match status" value="2"/>
</dbReference>
<dbReference type="InterPro" id="IPR008288">
    <property type="entry name" value="PARP"/>
</dbReference>
<organism evidence="38 39">
    <name type="scientific">Saccoglossus kowalevskii</name>
    <name type="common">Acorn worm</name>
    <dbReference type="NCBI Taxonomy" id="10224"/>
    <lineage>
        <taxon>Eukaryota</taxon>
        <taxon>Metazoa</taxon>
        <taxon>Hemichordata</taxon>
        <taxon>Enteropneusta</taxon>
        <taxon>Harrimaniidae</taxon>
        <taxon>Saccoglossus</taxon>
    </lineage>
</organism>
<dbReference type="InterPro" id="IPR036930">
    <property type="entry name" value="WGR_dom_sf"/>
</dbReference>
<evidence type="ECO:0000256" key="28">
    <source>
        <dbReference type="ARBA" id="ARBA00048339"/>
    </source>
</evidence>
<name>A0ABM0LX92_SACKO</name>
<dbReference type="InterPro" id="IPR001510">
    <property type="entry name" value="Znf_PARP"/>
</dbReference>
<evidence type="ECO:0000256" key="6">
    <source>
        <dbReference type="ARBA" id="ARBA00022499"/>
    </source>
</evidence>
<dbReference type="SMART" id="SM00292">
    <property type="entry name" value="BRCT"/>
    <property type="match status" value="1"/>
</dbReference>
<dbReference type="InterPro" id="IPR004102">
    <property type="entry name" value="Poly(ADP-ribose)pol_reg_dom"/>
</dbReference>
<keyword evidence="38" id="KW-1185">Reference proteome</keyword>
<evidence type="ECO:0000256" key="5">
    <source>
        <dbReference type="ARBA" id="ARBA00022490"/>
    </source>
</evidence>
<evidence type="ECO:0000256" key="4">
    <source>
        <dbReference type="ARBA" id="ARBA00022454"/>
    </source>
</evidence>
<dbReference type="Gene3D" id="1.20.142.10">
    <property type="entry name" value="Poly(ADP-ribose) polymerase, regulatory domain"/>
    <property type="match status" value="1"/>
</dbReference>
<evidence type="ECO:0000256" key="9">
    <source>
        <dbReference type="ARBA" id="ARBA00022676"/>
    </source>
</evidence>
<feature type="domain" description="PARP-type" evidence="33">
    <location>
        <begin position="10"/>
        <end position="92"/>
    </location>
</feature>
<evidence type="ECO:0000259" key="34">
    <source>
        <dbReference type="PROSITE" id="PS50172"/>
    </source>
</evidence>
<dbReference type="PROSITE" id="PS52007">
    <property type="entry name" value="PADR1"/>
    <property type="match status" value="1"/>
</dbReference>
<evidence type="ECO:0000256" key="3">
    <source>
        <dbReference type="ARBA" id="ARBA00004604"/>
    </source>
</evidence>
<dbReference type="Gene3D" id="3.30.1740.10">
    <property type="entry name" value="Zinc finger, PARP-type"/>
    <property type="match status" value="2"/>
</dbReference>
<feature type="region of interest" description="Disordered" evidence="32">
    <location>
        <begin position="205"/>
        <end position="229"/>
    </location>
</feature>
<dbReference type="Gene3D" id="3.90.228.10">
    <property type="match status" value="1"/>
</dbReference>
<evidence type="ECO:0000256" key="10">
    <source>
        <dbReference type="ARBA" id="ARBA00022679"/>
    </source>
</evidence>
<keyword evidence="7" id="KW-0021">Allosteric enzyme</keyword>
<evidence type="ECO:0000256" key="12">
    <source>
        <dbReference type="ARBA" id="ARBA00022723"/>
    </source>
</evidence>
<dbReference type="RefSeq" id="XP_006812383.1">
    <property type="nucleotide sequence ID" value="XM_006812320.1"/>
</dbReference>
<dbReference type="SMART" id="SM00773">
    <property type="entry name" value="WGR"/>
    <property type="match status" value="1"/>
</dbReference>
<keyword evidence="5" id="KW-0963">Cytoplasm</keyword>
<evidence type="ECO:0000313" key="38">
    <source>
        <dbReference type="Proteomes" id="UP000694865"/>
    </source>
</evidence>
<dbReference type="Proteomes" id="UP000694865">
    <property type="component" value="Unplaced"/>
</dbReference>
<dbReference type="SUPFAM" id="SSF52113">
    <property type="entry name" value="BRCT domain"/>
    <property type="match status" value="1"/>
</dbReference>
<keyword evidence="11" id="KW-0548">Nucleotidyltransferase</keyword>
<dbReference type="CDD" id="cd08001">
    <property type="entry name" value="WGR_PARP1_like"/>
    <property type="match status" value="1"/>
</dbReference>
<comment type="catalytic activity">
    <reaction evidence="29">
        <text>L-seryl-[protein] + NAD(+) = O-(ADP-D-ribosyl)-L-seryl-[protein] + nicotinamide + H(+)</text>
        <dbReference type="Rhea" id="RHEA:58232"/>
        <dbReference type="Rhea" id="RHEA-COMP:9863"/>
        <dbReference type="Rhea" id="RHEA-COMP:15091"/>
        <dbReference type="ChEBI" id="CHEBI:15378"/>
        <dbReference type="ChEBI" id="CHEBI:17154"/>
        <dbReference type="ChEBI" id="CHEBI:29999"/>
        <dbReference type="ChEBI" id="CHEBI:57540"/>
        <dbReference type="ChEBI" id="CHEBI:142556"/>
    </reaction>
    <physiologicalReaction direction="left-to-right" evidence="29">
        <dbReference type="Rhea" id="RHEA:58233"/>
    </physiologicalReaction>
</comment>
<feature type="domain" description="WGR" evidence="37">
    <location>
        <begin position="534"/>
        <end position="630"/>
    </location>
</feature>
<dbReference type="SUPFAM" id="SSF47587">
    <property type="entry name" value="Domain of poly(ADP-ribose) polymerase"/>
    <property type="match status" value="1"/>
</dbReference>
<dbReference type="InterPro" id="IPR038650">
    <property type="entry name" value="PADR1_C_dom_sf"/>
</dbReference>
<accession>A0ABM0LX92</accession>
<evidence type="ECO:0000256" key="22">
    <source>
        <dbReference type="ARBA" id="ARBA00023242"/>
    </source>
</evidence>
<feature type="domain" description="BRCT" evidence="34">
    <location>
        <begin position="376"/>
        <end position="451"/>
    </location>
</feature>
<sequence>MADEHHDYPFKAEYAKSSRASCKFCKGSISKESLRLAKMVQSPHFDGKMPNWFHYSCFWKRNKATSHGEFGGLETLRWDDQQKIKDKIAGKDSGATKGEGDGDDTGSLGDEFSLGYAKSNRSVCRGCNEKIMKDTFRIARILMETQRGIHMAVEKWHHLDCFCEKLDELGWTEGCSPEDIPGFKVLKDEDKKELLAKLKTDKKNVKRKTTETDGTAKTKKPKTKKETKEEEALRVQSQFIWGIRDQLYKHVPNSDLKELLEENNQNIPSGESKLLEYATDGMAFGALLPCPECKEGQLVVGSSGYRCTGNITSWTKCQYKTKEPKRKKWKIPESLNDIDYLKKFKFKAFNKGVRVFEDKPEISSPPSAAASASTSSSRSALQDCKIVLVGKLSESNKDITKKIKQLGGEVVTKINKNVACVISTQDEVNNMSKKIKEAKAAGVHVVSEDFLNTVKKGGAALMIQQSSIANWGTDPVTRISVGSTAVDSAIKSGALKSGVSAREEKMYTKKVPDKLKMTVKGGAAVDPDSGLEDEAHVYSAKGSVYNAILGLVDVTKGTNSYYKLQLLEHDNTKKWYVFRAWGRVGTTIGGNKVEKFHSLLNAMDHFCSLYGEKTGNDFGTKDFQKYPNKFYPLEMDYGQEEEELKKMNMEVGSNSKLHKSIQELIKMIFDIDEMKKTMLEFEIDLKKMPLGKLSKRQIESAYSVLSELQKLLDEDKATDSAILDCSNRFYTLIPHDFGMKKPPMLDNIDIIKNKTQMLDNLLDIEVAYSLLKGGDSGKDPIDANFEKLKCGIEVLEHKSDEFTMIEKYMKNTHAATHTQYSLELLDVYQLDRAGECSKYKPFKQLHNRQLLWHGSRTSNYAGILSQGLRIAPPEAPVTGYMFGKGVYFADMSSKSANYCRTTPSNNIGLMLLCEVALGNMYELTNAKSLSKPPSGKHSTKGLGATGPDPTAAITTKDGVTVPLGKGAIDGSLKTSLLYNEYIVYDVAQVQMKYLCKAKFNYKIY</sequence>
<feature type="domain" description="PARP catalytic" evidence="35">
    <location>
        <begin position="779"/>
        <end position="1004"/>
    </location>
</feature>
<evidence type="ECO:0000256" key="18">
    <source>
        <dbReference type="ARBA" id="ARBA00023015"/>
    </source>
</evidence>
<keyword evidence="12 30" id="KW-0479">Metal-binding</keyword>
<dbReference type="InterPro" id="IPR050800">
    <property type="entry name" value="ARTD/PARP"/>
</dbReference>
<protein>
    <recommendedName>
        <fullName evidence="30 31">Poly [ADP-ribose] polymerase</fullName>
        <ecNumber evidence="30">2.4.2.30</ecNumber>
    </recommendedName>
</protein>
<dbReference type="Gene3D" id="1.10.20.130">
    <property type="match status" value="1"/>
</dbReference>
<evidence type="ECO:0000256" key="30">
    <source>
        <dbReference type="PIRNR" id="PIRNR000489"/>
    </source>
</evidence>
<comment type="catalytic activity">
    <reaction evidence="26 30">
        <text>NAD(+) + (ADP-D-ribosyl)n-acceptor = nicotinamide + (ADP-D-ribosyl)n+1-acceptor + H(+).</text>
        <dbReference type="EC" id="2.4.2.30"/>
    </reaction>
</comment>
<feature type="compositionally biased region" description="Basic and acidic residues" evidence="32">
    <location>
        <begin position="205"/>
        <end position="216"/>
    </location>
</feature>
<proteinExistence type="inferred from homology"/>
<evidence type="ECO:0000256" key="1">
    <source>
        <dbReference type="ARBA" id="ARBA00004286"/>
    </source>
</evidence>
<comment type="catalytic activity">
    <reaction evidence="24">
        <text>L-aspartyl-[protein] + NAD(+) = 4-O-(ADP-D-ribosyl)-L-aspartyl-[protein] + nicotinamide</text>
        <dbReference type="Rhea" id="RHEA:54424"/>
        <dbReference type="Rhea" id="RHEA-COMP:9867"/>
        <dbReference type="Rhea" id="RHEA-COMP:13832"/>
        <dbReference type="ChEBI" id="CHEBI:17154"/>
        <dbReference type="ChEBI" id="CHEBI:29961"/>
        <dbReference type="ChEBI" id="CHEBI:57540"/>
        <dbReference type="ChEBI" id="CHEBI:138102"/>
    </reaction>
    <physiologicalReaction direction="left-to-right" evidence="24">
        <dbReference type="Rhea" id="RHEA:54425"/>
    </physiologicalReaction>
</comment>
<dbReference type="PROSITE" id="PS51059">
    <property type="entry name" value="PARP_CATALYTIC"/>
    <property type="match status" value="1"/>
</dbReference>
<dbReference type="Pfam" id="PF00645">
    <property type="entry name" value="zf-PARP"/>
    <property type="match status" value="2"/>
</dbReference>